<evidence type="ECO:0000256" key="5">
    <source>
        <dbReference type="SAM" id="MobiDB-lite"/>
    </source>
</evidence>
<comment type="caution">
    <text evidence="8">The sequence shown here is derived from an EMBL/GenBank/DDBJ whole genome shotgun (WGS) entry which is preliminary data.</text>
</comment>
<feature type="region of interest" description="Disordered" evidence="5">
    <location>
        <begin position="1"/>
        <end position="32"/>
    </location>
</feature>
<accession>A0A813TJ37</accession>
<protein>
    <recommendedName>
        <fullName evidence="7">RDD domain-containing protein</fullName>
    </recommendedName>
</protein>
<feature type="transmembrane region" description="Helical" evidence="6">
    <location>
        <begin position="170"/>
        <end position="198"/>
    </location>
</feature>
<organism evidence="8 10">
    <name type="scientific">Didymodactylos carnosus</name>
    <dbReference type="NCBI Taxonomy" id="1234261"/>
    <lineage>
        <taxon>Eukaryota</taxon>
        <taxon>Metazoa</taxon>
        <taxon>Spiralia</taxon>
        <taxon>Gnathifera</taxon>
        <taxon>Rotifera</taxon>
        <taxon>Eurotatoria</taxon>
        <taxon>Bdelloidea</taxon>
        <taxon>Philodinida</taxon>
        <taxon>Philodinidae</taxon>
        <taxon>Didymodactylos</taxon>
    </lineage>
</organism>
<reference evidence="8" key="1">
    <citation type="submission" date="2021-02" db="EMBL/GenBank/DDBJ databases">
        <authorList>
            <person name="Nowell W R."/>
        </authorList>
    </citation>
    <scope>NUCLEOTIDE SEQUENCE</scope>
</reference>
<keyword evidence="2 6" id="KW-0812">Transmembrane</keyword>
<dbReference type="InterPro" id="IPR010432">
    <property type="entry name" value="RDD"/>
</dbReference>
<evidence type="ECO:0000259" key="7">
    <source>
        <dbReference type="Pfam" id="PF06271"/>
    </source>
</evidence>
<feature type="transmembrane region" description="Helical" evidence="6">
    <location>
        <begin position="122"/>
        <end position="150"/>
    </location>
</feature>
<evidence type="ECO:0000256" key="4">
    <source>
        <dbReference type="ARBA" id="ARBA00023136"/>
    </source>
</evidence>
<evidence type="ECO:0000256" key="3">
    <source>
        <dbReference type="ARBA" id="ARBA00022989"/>
    </source>
</evidence>
<dbReference type="Proteomes" id="UP000663829">
    <property type="component" value="Unassembled WGS sequence"/>
</dbReference>
<evidence type="ECO:0000256" key="2">
    <source>
        <dbReference type="ARBA" id="ARBA00022692"/>
    </source>
</evidence>
<keyword evidence="3 6" id="KW-1133">Transmembrane helix</keyword>
<dbReference type="EMBL" id="CAJOBC010000515">
    <property type="protein sequence ID" value="CAF3595671.1"/>
    <property type="molecule type" value="Genomic_DNA"/>
</dbReference>
<gene>
    <name evidence="8" type="ORF">GPM918_LOCUS3981</name>
    <name evidence="9" type="ORF">SRO942_LOCUS3981</name>
</gene>
<dbReference type="PANTHER" id="PTHR13659">
    <property type="entry name" value="AUTOSOMAL HIGHLY CONSERVED PROTEIN"/>
    <property type="match status" value="1"/>
</dbReference>
<evidence type="ECO:0000256" key="6">
    <source>
        <dbReference type="SAM" id="Phobius"/>
    </source>
</evidence>
<comment type="subcellular location">
    <subcellularLocation>
        <location evidence="1">Membrane</location>
        <topology evidence="1">Multi-pass membrane protein</topology>
    </subcellularLocation>
</comment>
<dbReference type="AlphaFoldDB" id="A0A813TJ37"/>
<dbReference type="Pfam" id="PF06271">
    <property type="entry name" value="RDD"/>
    <property type="match status" value="1"/>
</dbReference>
<dbReference type="Proteomes" id="UP000681722">
    <property type="component" value="Unassembled WGS sequence"/>
</dbReference>
<dbReference type="PANTHER" id="PTHR13659:SF5">
    <property type="entry name" value="PROTEIN FAM8A1"/>
    <property type="match status" value="1"/>
</dbReference>
<name>A0A813TJ37_9BILA</name>
<feature type="domain" description="RDD" evidence="7">
    <location>
        <begin position="116"/>
        <end position="274"/>
    </location>
</feature>
<proteinExistence type="predicted"/>
<evidence type="ECO:0000313" key="8">
    <source>
        <dbReference type="EMBL" id="CAF0810085.1"/>
    </source>
</evidence>
<keyword evidence="10" id="KW-1185">Reference proteome</keyword>
<evidence type="ECO:0000313" key="9">
    <source>
        <dbReference type="EMBL" id="CAF3595671.1"/>
    </source>
</evidence>
<sequence length="297" mass="33329">MASSNADNTAVADTKPSRGGLETDDSSATTQKKTDLTVNEYSELVEQWRQAYYTWNTSCLNYYNMWMMNTFLQQLSTVTNTHFLAAAATTAAHSSQNIRQRFDPMIEIRNARLKIASIYRRFFAEVIDFIILHAFKLLSVVLLANTFHLIDENRLTLSYFVSSLLYEDTLSIPFELIFLEIGYALTSIAFEGICLARYGATPGKRLLRLRVLKCNHMNVQADGSVVVEPGILLNYIAALTRSAFKSLMSTFLFPAVVVALLSSHRQTSYDIAANALVVELEKREVQQLPNVGVARGN</sequence>
<evidence type="ECO:0000313" key="10">
    <source>
        <dbReference type="Proteomes" id="UP000663829"/>
    </source>
</evidence>
<dbReference type="EMBL" id="CAJNOQ010000515">
    <property type="protein sequence ID" value="CAF0810085.1"/>
    <property type="molecule type" value="Genomic_DNA"/>
</dbReference>
<dbReference type="OrthoDB" id="10061042at2759"/>
<dbReference type="InterPro" id="IPR039871">
    <property type="entry name" value="FAM8A1"/>
</dbReference>
<evidence type="ECO:0000256" key="1">
    <source>
        <dbReference type="ARBA" id="ARBA00004141"/>
    </source>
</evidence>
<dbReference type="GO" id="GO:0016020">
    <property type="term" value="C:membrane"/>
    <property type="evidence" value="ECO:0007669"/>
    <property type="project" value="UniProtKB-SubCell"/>
</dbReference>
<keyword evidence="4 6" id="KW-0472">Membrane</keyword>